<dbReference type="GO" id="GO:0046657">
    <property type="term" value="P:folic acid catabolic process"/>
    <property type="evidence" value="ECO:0007669"/>
    <property type="project" value="TreeGrafter"/>
</dbReference>
<dbReference type="SUPFAM" id="SSF53187">
    <property type="entry name" value="Zn-dependent exopeptidases"/>
    <property type="match status" value="1"/>
</dbReference>
<dbReference type="GO" id="GO:0016805">
    <property type="term" value="F:dipeptidase activity"/>
    <property type="evidence" value="ECO:0007669"/>
    <property type="project" value="TreeGrafter"/>
</dbReference>
<evidence type="ECO:0000313" key="3">
    <source>
        <dbReference type="Proteomes" id="UP000597668"/>
    </source>
</evidence>
<dbReference type="InterPro" id="IPR036264">
    <property type="entry name" value="Bact_exopeptidase_dim_dom"/>
</dbReference>
<gene>
    <name evidence="2" type="ORF">H8K20_02520</name>
</gene>
<sequence>MIKEARTVDKQKALDALDALAPSFYELSDAIWDTPETAFTETRSAAALCQALQQNGFEVEQNVAGIATAFCASYGQGSPVIGLLGEFDALSGLSQQADYTEKSPVVDGAPGHGCGHNLLGAGALAAAVAVKNYLQQTGLPGRVVYYGCPGEEGGSGKAFMARDGVFDELDCALTWHPGDMNAVNTASSLANYQICYRFYGVSAHAAACPHKGRSALDGVELLNIGVQFLREHIIPDARVHYAITNTGGFSPNVVQPFAEVLYLIRAPKTTQVQQIYEWVEDIAKGAALMSGTRVERQFIKACSNLVPNSALAALLQQNMEDQPLPTYSERERQYAAAMQATFENGGSSLAESAAMFGPQAIAVAKQHAGQPLGDFISPLTGAEPVMPGSTDVGDVSWVCPTAQISVCTMAAGTPGHSWQLVSQGKSSLAHKGMLYAAKVLAGSAIDLLHRPEVVAAAKKELAERLEGGHYIPPIPQGVTPTAIDPGAKLG</sequence>
<dbReference type="InterPro" id="IPR017145">
    <property type="entry name" value="Aminobenzoyl-glu_utiliz_pB"/>
</dbReference>
<dbReference type="CDD" id="cd05673">
    <property type="entry name" value="M20_Acy1L2_AbgB"/>
    <property type="match status" value="1"/>
</dbReference>
<dbReference type="Pfam" id="PF07687">
    <property type="entry name" value="M20_dimer"/>
    <property type="match status" value="1"/>
</dbReference>
<organism evidence="2 3">
    <name type="scientific">Neobittarella massiliensis</name>
    <name type="common">ex Bilen et al. 2018</name>
    <dbReference type="NCBI Taxonomy" id="2041842"/>
    <lineage>
        <taxon>Bacteria</taxon>
        <taxon>Bacillati</taxon>
        <taxon>Bacillota</taxon>
        <taxon>Clostridia</taxon>
        <taxon>Eubacteriales</taxon>
        <taxon>Oscillospiraceae</taxon>
        <taxon>Neobittarella (ex Bilen et al. 2018)</taxon>
    </lineage>
</organism>
<accession>A0A8J6LY61</accession>
<proteinExistence type="predicted"/>
<reference evidence="2" key="1">
    <citation type="submission" date="2020-08" db="EMBL/GenBank/DDBJ databases">
        <authorList>
            <person name="Liu C."/>
            <person name="Sun Q."/>
        </authorList>
    </citation>
    <scope>NUCLEOTIDE SEQUENCE</scope>
    <source>
        <strain evidence="2">NSJ-65</strain>
    </source>
</reference>
<dbReference type="GO" id="GO:0071713">
    <property type="term" value="F:para-aminobenzoyl-glutamate hydrolase activity"/>
    <property type="evidence" value="ECO:0007669"/>
    <property type="project" value="TreeGrafter"/>
</dbReference>
<protein>
    <submittedName>
        <fullName evidence="2">Amidohydrolase</fullName>
    </submittedName>
</protein>
<dbReference type="FunFam" id="3.30.70.360:FF:000004">
    <property type="entry name" value="Peptidase M20 domain-containing protein 2"/>
    <property type="match status" value="1"/>
</dbReference>
<evidence type="ECO:0000259" key="1">
    <source>
        <dbReference type="Pfam" id="PF07687"/>
    </source>
</evidence>
<name>A0A8J6LY61_9FIRM</name>
<dbReference type="Proteomes" id="UP000597668">
    <property type="component" value="Unassembled WGS sequence"/>
</dbReference>
<dbReference type="InterPro" id="IPR017439">
    <property type="entry name" value="Amidohydrolase"/>
</dbReference>
<dbReference type="PANTHER" id="PTHR30575:SF0">
    <property type="entry name" value="XAA-ARG DIPEPTIDASE"/>
    <property type="match status" value="1"/>
</dbReference>
<dbReference type="NCBIfam" id="TIGR01891">
    <property type="entry name" value="amidohydrolases"/>
    <property type="match status" value="1"/>
</dbReference>
<dbReference type="EMBL" id="JACOGI010000001">
    <property type="protein sequence ID" value="MBC3515268.1"/>
    <property type="molecule type" value="Genomic_DNA"/>
</dbReference>
<dbReference type="Gene3D" id="3.30.70.360">
    <property type="match status" value="1"/>
</dbReference>
<dbReference type="AlphaFoldDB" id="A0A8J6LY61"/>
<dbReference type="PIRSF" id="PIRSF037227">
    <property type="entry name" value="Aminobenzoyl-glu_utiliz_pB"/>
    <property type="match status" value="1"/>
</dbReference>
<feature type="domain" description="Peptidase M20 dimerisation" evidence="1">
    <location>
        <begin position="198"/>
        <end position="284"/>
    </location>
</feature>
<evidence type="ECO:0000313" key="2">
    <source>
        <dbReference type="EMBL" id="MBC3515268.1"/>
    </source>
</evidence>
<dbReference type="GO" id="GO:0005737">
    <property type="term" value="C:cytoplasm"/>
    <property type="evidence" value="ECO:0007669"/>
    <property type="project" value="TreeGrafter"/>
</dbReference>
<dbReference type="InterPro" id="IPR052030">
    <property type="entry name" value="Peptidase_M20/M20A_hydrolases"/>
</dbReference>
<comment type="caution">
    <text evidence="2">The sequence shown here is derived from an EMBL/GenBank/DDBJ whole genome shotgun (WGS) entry which is preliminary data.</text>
</comment>
<dbReference type="InterPro" id="IPR002933">
    <property type="entry name" value="Peptidase_M20"/>
</dbReference>
<dbReference type="Pfam" id="PF01546">
    <property type="entry name" value="Peptidase_M20"/>
    <property type="match status" value="1"/>
</dbReference>
<dbReference type="SUPFAM" id="SSF55031">
    <property type="entry name" value="Bacterial exopeptidase dimerisation domain"/>
    <property type="match status" value="1"/>
</dbReference>
<dbReference type="Gene3D" id="3.40.630.10">
    <property type="entry name" value="Zn peptidases"/>
    <property type="match status" value="1"/>
</dbReference>
<dbReference type="InterPro" id="IPR011650">
    <property type="entry name" value="Peptidase_M20_dimer"/>
</dbReference>
<keyword evidence="3" id="KW-1185">Reference proteome</keyword>
<dbReference type="PANTHER" id="PTHR30575">
    <property type="entry name" value="PEPTIDASE M20"/>
    <property type="match status" value="1"/>
</dbReference>